<feature type="binding site" evidence="8">
    <location>
        <position position="118"/>
    </location>
    <ligand>
        <name>oxalate</name>
        <dbReference type="ChEBI" id="CHEBI:30623"/>
    </ligand>
</feature>
<dbReference type="SUPFAM" id="SSF51182">
    <property type="entry name" value="RmlC-like cupins"/>
    <property type="match status" value="1"/>
</dbReference>
<dbReference type="InterPro" id="IPR006045">
    <property type="entry name" value="Cupin_1"/>
</dbReference>
<evidence type="ECO:0000256" key="1">
    <source>
        <dbReference type="ARBA" id="ARBA00004271"/>
    </source>
</evidence>
<evidence type="ECO:0000256" key="6">
    <source>
        <dbReference type="ARBA" id="ARBA00023157"/>
    </source>
</evidence>
<keyword evidence="4 11" id="KW-0964">Secreted</keyword>
<evidence type="ECO:0000313" key="14">
    <source>
        <dbReference type="Proteomes" id="UP001289374"/>
    </source>
</evidence>
<evidence type="ECO:0000256" key="10">
    <source>
        <dbReference type="PIRSR" id="PIRSR601929-3"/>
    </source>
</evidence>
<dbReference type="SMART" id="SM00835">
    <property type="entry name" value="Cupin_1"/>
    <property type="match status" value="1"/>
</dbReference>
<dbReference type="PROSITE" id="PS00725">
    <property type="entry name" value="GERMIN"/>
    <property type="match status" value="1"/>
</dbReference>
<comment type="subcellular location">
    <subcellularLocation>
        <location evidence="1 11">Secreted</location>
        <location evidence="1 11">Extracellular space</location>
        <location evidence="1 11">Apoplast</location>
    </subcellularLocation>
</comment>
<dbReference type="Pfam" id="PF00190">
    <property type="entry name" value="Cupin_1"/>
    <property type="match status" value="1"/>
</dbReference>
<evidence type="ECO:0000256" key="11">
    <source>
        <dbReference type="RuleBase" id="RU366015"/>
    </source>
</evidence>
<accession>A0AAE1WHV6</accession>
<keyword evidence="6 10" id="KW-1015">Disulfide bond</keyword>
<evidence type="ECO:0000256" key="9">
    <source>
        <dbReference type="PIRSR" id="PIRSR601929-2"/>
    </source>
</evidence>
<evidence type="ECO:0000256" key="5">
    <source>
        <dbReference type="ARBA" id="ARBA00022723"/>
    </source>
</evidence>
<feature type="binding site" evidence="9">
    <location>
        <position position="164"/>
    </location>
    <ligand>
        <name>Mn(2+)</name>
        <dbReference type="ChEBI" id="CHEBI:29035"/>
    </ligand>
</feature>
<keyword evidence="11" id="KW-0732">Signal</keyword>
<feature type="binding site" evidence="9">
    <location>
        <position position="113"/>
    </location>
    <ligand>
        <name>Mn(2+)</name>
        <dbReference type="ChEBI" id="CHEBI:29035"/>
    </ligand>
</feature>
<feature type="binding site" evidence="9">
    <location>
        <position position="118"/>
    </location>
    <ligand>
        <name>Mn(2+)</name>
        <dbReference type="ChEBI" id="CHEBI:29035"/>
    </ligand>
</feature>
<dbReference type="CDD" id="cd02241">
    <property type="entry name" value="cupin_OxOx"/>
    <property type="match status" value="1"/>
</dbReference>
<name>A0AAE1WHV6_9LAMI</name>
<feature type="domain" description="Cupin type-1" evidence="12">
    <location>
        <begin position="63"/>
        <end position="218"/>
    </location>
</feature>
<dbReference type="Gene3D" id="2.60.120.10">
    <property type="entry name" value="Jelly Rolls"/>
    <property type="match status" value="1"/>
</dbReference>
<feature type="chain" id="PRO_5041768826" description="Germin-like protein" evidence="11">
    <location>
        <begin position="23"/>
        <end position="229"/>
    </location>
</feature>
<dbReference type="InterPro" id="IPR019780">
    <property type="entry name" value="Germin_Mn-BS"/>
</dbReference>
<dbReference type="AlphaFoldDB" id="A0AAE1WHV6"/>
<comment type="caution">
    <text evidence="13">The sequence shown here is derived from an EMBL/GenBank/DDBJ whole genome shotgun (WGS) entry which is preliminary data.</text>
</comment>
<dbReference type="InterPro" id="IPR001929">
    <property type="entry name" value="Germin"/>
</dbReference>
<dbReference type="Proteomes" id="UP001289374">
    <property type="component" value="Unassembled WGS sequence"/>
</dbReference>
<keyword evidence="14" id="KW-1185">Reference proteome</keyword>
<dbReference type="FunFam" id="2.60.120.10:FF:000005">
    <property type="entry name" value="Germin-like protein subfamily 1 member 8"/>
    <property type="match status" value="1"/>
</dbReference>
<dbReference type="GO" id="GO:0030145">
    <property type="term" value="F:manganese ion binding"/>
    <property type="evidence" value="ECO:0007669"/>
    <property type="project" value="UniProtKB-UniRule"/>
</dbReference>
<dbReference type="InterPro" id="IPR014710">
    <property type="entry name" value="RmlC-like_jellyroll"/>
</dbReference>
<evidence type="ECO:0000256" key="2">
    <source>
        <dbReference type="ARBA" id="ARBA00007456"/>
    </source>
</evidence>
<evidence type="ECO:0000256" key="7">
    <source>
        <dbReference type="ARBA" id="ARBA00023211"/>
    </source>
</evidence>
<sequence>MKMAFGFLAAILVASLSPFAYASDPSPLQDFCVAVNDSVAAVFVNGKICKNPNMVVAEDFFFPGLNKPGNTSNPVGSMVTPVNVNQLPGLNTLGISLARIDFAPYGINPPHTHPRASEILLVAEGTLYVGFVTSNPANPNMKNKLFTKYLYPGDVFVFPQGLIHFQFNVGNTASLAFAGLSSQNPGVITIANAVFGSNPPINPDVLAKAFQVEKNVIDYLQAQFWWNIN</sequence>
<dbReference type="PRINTS" id="PR00325">
    <property type="entry name" value="GERMIN"/>
</dbReference>
<dbReference type="PANTHER" id="PTHR31238">
    <property type="entry name" value="GERMIN-LIKE PROTEIN SUBFAMILY 3 MEMBER 3"/>
    <property type="match status" value="1"/>
</dbReference>
<keyword evidence="7 8" id="KW-0464">Manganese</keyword>
<comment type="similarity">
    <text evidence="2 11">Belongs to the germin family.</text>
</comment>
<evidence type="ECO:0000256" key="8">
    <source>
        <dbReference type="PIRSR" id="PIRSR601929-1"/>
    </source>
</evidence>
<feature type="binding site" evidence="8">
    <location>
        <position position="113"/>
    </location>
    <ligand>
        <name>oxalate</name>
        <dbReference type="ChEBI" id="CHEBI:30623"/>
    </ligand>
</feature>
<evidence type="ECO:0000259" key="12">
    <source>
        <dbReference type="SMART" id="SM00835"/>
    </source>
</evidence>
<evidence type="ECO:0000256" key="3">
    <source>
        <dbReference type="ARBA" id="ARBA00022523"/>
    </source>
</evidence>
<feature type="disulfide bond" evidence="10">
    <location>
        <begin position="32"/>
        <end position="49"/>
    </location>
</feature>
<dbReference type="EMBL" id="JACGWL010000010">
    <property type="protein sequence ID" value="KAK4393700.1"/>
    <property type="molecule type" value="Genomic_DNA"/>
</dbReference>
<feature type="binding site" evidence="9">
    <location>
        <position position="111"/>
    </location>
    <ligand>
        <name>Mn(2+)</name>
        <dbReference type="ChEBI" id="CHEBI:29035"/>
    </ligand>
</feature>
<feature type="binding site" evidence="8">
    <location>
        <position position="108"/>
    </location>
    <ligand>
        <name>oxalate</name>
        <dbReference type="ChEBI" id="CHEBI:30623"/>
    </ligand>
</feature>
<gene>
    <name evidence="13" type="ORF">Sango_1840800</name>
</gene>
<dbReference type="InterPro" id="IPR011051">
    <property type="entry name" value="RmlC_Cupin_sf"/>
</dbReference>
<dbReference type="GO" id="GO:0048046">
    <property type="term" value="C:apoplast"/>
    <property type="evidence" value="ECO:0007669"/>
    <property type="project" value="UniProtKB-SubCell"/>
</dbReference>
<feature type="signal peptide" evidence="11">
    <location>
        <begin position="1"/>
        <end position="22"/>
    </location>
</feature>
<organism evidence="13 14">
    <name type="scientific">Sesamum angolense</name>
    <dbReference type="NCBI Taxonomy" id="2727404"/>
    <lineage>
        <taxon>Eukaryota</taxon>
        <taxon>Viridiplantae</taxon>
        <taxon>Streptophyta</taxon>
        <taxon>Embryophyta</taxon>
        <taxon>Tracheophyta</taxon>
        <taxon>Spermatophyta</taxon>
        <taxon>Magnoliopsida</taxon>
        <taxon>eudicotyledons</taxon>
        <taxon>Gunneridae</taxon>
        <taxon>Pentapetalae</taxon>
        <taxon>asterids</taxon>
        <taxon>lamiids</taxon>
        <taxon>Lamiales</taxon>
        <taxon>Pedaliaceae</taxon>
        <taxon>Sesamum</taxon>
    </lineage>
</organism>
<evidence type="ECO:0000256" key="4">
    <source>
        <dbReference type="ARBA" id="ARBA00022525"/>
    </source>
</evidence>
<evidence type="ECO:0000313" key="13">
    <source>
        <dbReference type="EMBL" id="KAK4393700.1"/>
    </source>
</evidence>
<reference evidence="13" key="2">
    <citation type="journal article" date="2024" name="Plant">
        <title>Genomic evolution and insights into agronomic trait innovations of Sesamum species.</title>
        <authorList>
            <person name="Miao H."/>
            <person name="Wang L."/>
            <person name="Qu L."/>
            <person name="Liu H."/>
            <person name="Sun Y."/>
            <person name="Le M."/>
            <person name="Wang Q."/>
            <person name="Wei S."/>
            <person name="Zheng Y."/>
            <person name="Lin W."/>
            <person name="Duan Y."/>
            <person name="Cao H."/>
            <person name="Xiong S."/>
            <person name="Wang X."/>
            <person name="Wei L."/>
            <person name="Li C."/>
            <person name="Ma Q."/>
            <person name="Ju M."/>
            <person name="Zhao R."/>
            <person name="Li G."/>
            <person name="Mu C."/>
            <person name="Tian Q."/>
            <person name="Mei H."/>
            <person name="Zhang T."/>
            <person name="Gao T."/>
            <person name="Zhang H."/>
        </authorList>
    </citation>
    <scope>NUCLEOTIDE SEQUENCE</scope>
    <source>
        <strain evidence="13">K16</strain>
    </source>
</reference>
<protein>
    <recommendedName>
        <fullName evidence="11">Germin-like protein</fullName>
    </recommendedName>
</protein>
<keyword evidence="3 11" id="KW-0052">Apoplast</keyword>
<proteinExistence type="inferred from homology"/>
<keyword evidence="5 8" id="KW-0479">Metal-binding</keyword>
<reference evidence="13" key="1">
    <citation type="submission" date="2020-06" db="EMBL/GenBank/DDBJ databases">
        <authorList>
            <person name="Li T."/>
            <person name="Hu X."/>
            <person name="Zhang T."/>
            <person name="Song X."/>
            <person name="Zhang H."/>
            <person name="Dai N."/>
            <person name="Sheng W."/>
            <person name="Hou X."/>
            <person name="Wei L."/>
        </authorList>
    </citation>
    <scope>NUCLEOTIDE SEQUENCE</scope>
    <source>
        <strain evidence="13">K16</strain>
        <tissue evidence="13">Leaf</tissue>
    </source>
</reference>